<dbReference type="InterPro" id="IPR015424">
    <property type="entry name" value="PyrdxlP-dep_Trfase"/>
</dbReference>
<evidence type="ECO:0000256" key="1">
    <source>
        <dbReference type="ARBA" id="ARBA00001933"/>
    </source>
</evidence>
<dbReference type="Gene3D" id="3.40.640.10">
    <property type="entry name" value="Type I PLP-dependent aspartate aminotransferase-like (Major domain)"/>
    <property type="match status" value="1"/>
</dbReference>
<dbReference type="PROSITE" id="PS51318">
    <property type="entry name" value="TAT"/>
    <property type="match status" value="1"/>
</dbReference>
<dbReference type="EMBL" id="JBICRM010000004">
    <property type="protein sequence ID" value="MFG1703362.1"/>
    <property type="molecule type" value="Genomic_DNA"/>
</dbReference>
<keyword evidence="8" id="KW-1185">Reference proteome</keyword>
<dbReference type="InterPro" id="IPR015422">
    <property type="entry name" value="PyrdxlP-dep_Trfase_small"/>
</dbReference>
<reference evidence="7 8" key="1">
    <citation type="submission" date="2024-10" db="EMBL/GenBank/DDBJ databases">
        <authorList>
            <person name="Topkara A.R."/>
            <person name="Saygin H."/>
        </authorList>
    </citation>
    <scope>NUCLEOTIDE SEQUENCE [LARGE SCALE GENOMIC DNA]</scope>
    <source>
        <strain evidence="7 8">M3C6</strain>
    </source>
</reference>
<dbReference type="GO" id="GO:0008483">
    <property type="term" value="F:transaminase activity"/>
    <property type="evidence" value="ECO:0007669"/>
    <property type="project" value="UniProtKB-KW"/>
</dbReference>
<keyword evidence="7" id="KW-0808">Transferase</keyword>
<keyword evidence="7" id="KW-0032">Aminotransferase</keyword>
<gene>
    <name evidence="7" type="ORF">ACFLIM_09215</name>
</gene>
<dbReference type="SUPFAM" id="SSF53383">
    <property type="entry name" value="PLP-dependent transferases"/>
    <property type="match status" value="1"/>
</dbReference>
<organism evidence="7 8">
    <name type="scientific">Nonomuraea marmarensis</name>
    <dbReference type="NCBI Taxonomy" id="3351344"/>
    <lineage>
        <taxon>Bacteria</taxon>
        <taxon>Bacillati</taxon>
        <taxon>Actinomycetota</taxon>
        <taxon>Actinomycetes</taxon>
        <taxon>Streptosporangiales</taxon>
        <taxon>Streptosporangiaceae</taxon>
        <taxon>Nonomuraea</taxon>
    </lineage>
</organism>
<evidence type="ECO:0000256" key="3">
    <source>
        <dbReference type="ARBA" id="ARBA00022898"/>
    </source>
</evidence>
<feature type="domain" description="Aminotransferase class V" evidence="6">
    <location>
        <begin position="90"/>
        <end position="386"/>
    </location>
</feature>
<evidence type="ECO:0000313" key="7">
    <source>
        <dbReference type="EMBL" id="MFG1703362.1"/>
    </source>
</evidence>
<dbReference type="PROSITE" id="PS51257">
    <property type="entry name" value="PROKAR_LIPOPROTEIN"/>
    <property type="match status" value="1"/>
</dbReference>
<evidence type="ECO:0000256" key="4">
    <source>
        <dbReference type="ARBA" id="ARBA00050776"/>
    </source>
</evidence>
<dbReference type="PROSITE" id="PS00595">
    <property type="entry name" value="AA_TRANSFER_CLASS_5"/>
    <property type="match status" value="1"/>
</dbReference>
<evidence type="ECO:0000256" key="2">
    <source>
        <dbReference type="ARBA" id="ARBA00010447"/>
    </source>
</evidence>
<comment type="cofactor">
    <cofactor evidence="1 5">
        <name>pyridoxal 5'-phosphate</name>
        <dbReference type="ChEBI" id="CHEBI:597326"/>
    </cofactor>
</comment>
<proteinExistence type="inferred from homology"/>
<dbReference type="InterPro" id="IPR015421">
    <property type="entry name" value="PyrdxlP-dep_Trfase_major"/>
</dbReference>
<sequence>MRLDRRALLSAGMLTGVAACTSKPAPKAPAFDPADWASVRAQFALDPAYGQFAAFVLAPAPAPVRAAIRAHRDALDADPEYTPPGSPDQTVREAAARHLGAQPGEIALTDSTTMGLGLLYSGIRLRPGQDVLTTEHDFLATHEGLRLLAERTGAKVRRVRLYDDPARATADRMVEAVKAGLGPRTRVVAVTWVHSSTGVRVPVRAIADLLTEANRGREEHDRALLCVDGVHGFGAMADGVTDLGCDFLASGTHKWLFGPRGTGIVWGRAWDAIAPIIASFSGAAFDAWQNGGSTGASTAELVTPGGYKAFEHRWAMAQAFGFMSAIGRDRVQRRTQELATRLKAGLGEIPHVTLATPRAPELSAGLVCCSLVGLRPLEAVDRLRGQKVLASVTPYNPSLLRFGTSIVTSPEQVDQAIKAVEGLR</sequence>
<dbReference type="RefSeq" id="WP_393164018.1">
    <property type="nucleotide sequence ID" value="NZ_JBICRM010000004.1"/>
</dbReference>
<evidence type="ECO:0000313" key="8">
    <source>
        <dbReference type="Proteomes" id="UP001603978"/>
    </source>
</evidence>
<accession>A0ABW7A7M2</accession>
<keyword evidence="3" id="KW-0663">Pyridoxal phosphate</keyword>
<dbReference type="InterPro" id="IPR006311">
    <property type="entry name" value="TAT_signal"/>
</dbReference>
<comment type="caution">
    <text evidence="7">The sequence shown here is derived from an EMBL/GenBank/DDBJ whole genome shotgun (WGS) entry which is preliminary data.</text>
</comment>
<dbReference type="PANTHER" id="PTHR43586">
    <property type="entry name" value="CYSTEINE DESULFURASE"/>
    <property type="match status" value="1"/>
</dbReference>
<dbReference type="InterPro" id="IPR000192">
    <property type="entry name" value="Aminotrans_V_dom"/>
</dbReference>
<evidence type="ECO:0000259" key="6">
    <source>
        <dbReference type="Pfam" id="PF00266"/>
    </source>
</evidence>
<dbReference type="Proteomes" id="UP001603978">
    <property type="component" value="Unassembled WGS sequence"/>
</dbReference>
<dbReference type="Gene3D" id="3.90.1150.10">
    <property type="entry name" value="Aspartate Aminotransferase, domain 1"/>
    <property type="match status" value="1"/>
</dbReference>
<dbReference type="PANTHER" id="PTHR43586:SF8">
    <property type="entry name" value="CYSTEINE DESULFURASE 1, CHLOROPLASTIC"/>
    <property type="match status" value="1"/>
</dbReference>
<dbReference type="InterPro" id="IPR020578">
    <property type="entry name" value="Aminotrans_V_PyrdxlP_BS"/>
</dbReference>
<protein>
    <submittedName>
        <fullName evidence="7">Aminotransferase class V-fold PLP-dependent enzyme</fullName>
    </submittedName>
</protein>
<comment type="similarity">
    <text evidence="2">Belongs to the class-V pyridoxal-phosphate-dependent aminotransferase family. Csd subfamily.</text>
</comment>
<dbReference type="Pfam" id="PF00266">
    <property type="entry name" value="Aminotran_5"/>
    <property type="match status" value="1"/>
</dbReference>
<comment type="catalytic activity">
    <reaction evidence="4">
        <text>(sulfur carrier)-H + L-cysteine = (sulfur carrier)-SH + L-alanine</text>
        <dbReference type="Rhea" id="RHEA:43892"/>
        <dbReference type="Rhea" id="RHEA-COMP:14737"/>
        <dbReference type="Rhea" id="RHEA-COMP:14739"/>
        <dbReference type="ChEBI" id="CHEBI:29917"/>
        <dbReference type="ChEBI" id="CHEBI:35235"/>
        <dbReference type="ChEBI" id="CHEBI:57972"/>
        <dbReference type="ChEBI" id="CHEBI:64428"/>
        <dbReference type="EC" id="2.8.1.7"/>
    </reaction>
</comment>
<name>A0ABW7A7M2_9ACTN</name>
<evidence type="ECO:0000256" key="5">
    <source>
        <dbReference type="RuleBase" id="RU004504"/>
    </source>
</evidence>